<accession>A0A2M8PCW6</accession>
<dbReference type="AlphaFoldDB" id="A0A2M8PCW6"/>
<feature type="transmembrane region" description="Helical" evidence="8">
    <location>
        <begin position="195"/>
        <end position="215"/>
    </location>
</feature>
<dbReference type="FunFam" id="1.10.3430.10:FF:000008">
    <property type="entry name" value="Ammonium transporter"/>
    <property type="match status" value="1"/>
</dbReference>
<feature type="transmembrane region" description="Helical" evidence="8">
    <location>
        <begin position="163"/>
        <end position="183"/>
    </location>
</feature>
<evidence type="ECO:0000259" key="10">
    <source>
        <dbReference type="Pfam" id="PF00909"/>
    </source>
</evidence>
<evidence type="ECO:0000256" key="6">
    <source>
        <dbReference type="ARBA" id="ARBA00023136"/>
    </source>
</evidence>
<feature type="transmembrane region" description="Helical" evidence="8">
    <location>
        <begin position="333"/>
        <end position="351"/>
    </location>
</feature>
<comment type="subcellular location">
    <subcellularLocation>
        <location evidence="8">Cell membrane</location>
        <topology evidence="8">Multi-pass membrane protein</topology>
    </subcellularLocation>
    <subcellularLocation>
        <location evidence="1">Membrane</location>
        <topology evidence="1">Multi-pass membrane protein</topology>
    </subcellularLocation>
</comment>
<dbReference type="Pfam" id="PF00909">
    <property type="entry name" value="Ammonium_transp"/>
    <property type="match status" value="1"/>
</dbReference>
<evidence type="ECO:0000256" key="7">
    <source>
        <dbReference type="ARBA" id="ARBA00023177"/>
    </source>
</evidence>
<feature type="transmembrane region" description="Helical" evidence="8">
    <location>
        <begin position="120"/>
        <end position="143"/>
    </location>
</feature>
<evidence type="ECO:0000256" key="3">
    <source>
        <dbReference type="ARBA" id="ARBA00022448"/>
    </source>
</evidence>
<feature type="transmembrane region" description="Helical" evidence="8">
    <location>
        <begin position="80"/>
        <end position="99"/>
    </location>
</feature>
<protein>
    <recommendedName>
        <fullName evidence="8">Ammonium transporter</fullName>
    </recommendedName>
</protein>
<dbReference type="Proteomes" id="UP000229681">
    <property type="component" value="Unassembled WGS sequence"/>
</dbReference>
<dbReference type="GO" id="GO:0097272">
    <property type="term" value="P:ammonium homeostasis"/>
    <property type="evidence" value="ECO:0007669"/>
    <property type="project" value="TreeGrafter"/>
</dbReference>
<evidence type="ECO:0000256" key="5">
    <source>
        <dbReference type="ARBA" id="ARBA00022989"/>
    </source>
</evidence>
<sequence length="500" mass="52198">MLKRRRITTRTVLVALVLFAAAFVLSRAAVAPASAAQRSSEVALSAPTTRTEALETGKIVAQEDDTAARLAKFEANLDTVWLLIAAFLVFFMQAGFALLEAGFVSVKHVVNIMMKNLFDFVAASIMFGAVGFGIMFGAGNAFFGTEWFFLSGIPETYPGLTVPTYAFFFFQLVFAGTAATIASGAMGGRTEFRGYLLYSLIVSAIIYPVVGHWIWGGGWLAQLETPFTDFAGSTVVHSTGAWIGLMGAIFLGPRLGRFGKDAKPMLGHNMTAATLGVFILWFGWFGFNPGSQLNADGAAIGLITVTTNLAAAAGAAAGLFVNWIAVGKPQLPPMLNGALAGLVAITAPCAFVTPTEAVIIGAIGGVIMFFGTQLLERLKIDDAVGAVPVHGFAGVWGTLAVGLFHGQTGLLHGGGAGQLISQIIGIVAVGAFVLLSSALMFAIIKATVGLRVPEEGEKMGLDVYEHGMVSYPEYVLGDPIAIAPTNGRAAKTTPAAVSGD</sequence>
<dbReference type="EMBL" id="PGTM01000162">
    <property type="protein sequence ID" value="PJF35392.1"/>
    <property type="molecule type" value="Genomic_DNA"/>
</dbReference>
<comment type="similarity">
    <text evidence="2 8">Belongs to the ammonia transporter channel (TC 1.A.11.2) family.</text>
</comment>
<dbReference type="InterPro" id="IPR002229">
    <property type="entry name" value="RhesusRHD"/>
</dbReference>
<comment type="caution">
    <text evidence="11">The sequence shown here is derived from an EMBL/GenBank/DDBJ whole genome shotgun (WGS) entry which is preliminary data.</text>
</comment>
<evidence type="ECO:0000256" key="1">
    <source>
        <dbReference type="ARBA" id="ARBA00004141"/>
    </source>
</evidence>
<feature type="transmembrane region" description="Helical" evidence="8">
    <location>
        <begin position="299"/>
        <end position="321"/>
    </location>
</feature>
<evidence type="ECO:0000256" key="9">
    <source>
        <dbReference type="SAM" id="SignalP"/>
    </source>
</evidence>
<feature type="transmembrane region" description="Helical" evidence="8">
    <location>
        <begin position="419"/>
        <end position="444"/>
    </location>
</feature>
<evidence type="ECO:0000256" key="8">
    <source>
        <dbReference type="RuleBase" id="RU362002"/>
    </source>
</evidence>
<reference evidence="11 12" key="1">
    <citation type="submission" date="2017-11" db="EMBL/GenBank/DDBJ databases">
        <title>Evolution of Phototrophy in the Chloroflexi Phylum Driven by Horizontal Gene Transfer.</title>
        <authorList>
            <person name="Ward L.M."/>
            <person name="Hemp J."/>
            <person name="Shih P.M."/>
            <person name="Mcglynn S.E."/>
            <person name="Fischer W."/>
        </authorList>
    </citation>
    <scope>NUCLEOTIDE SEQUENCE [LARGE SCALE GENOMIC DNA]</scope>
    <source>
        <strain evidence="11">JP3_13</strain>
    </source>
</reference>
<dbReference type="GO" id="GO:0008519">
    <property type="term" value="F:ammonium channel activity"/>
    <property type="evidence" value="ECO:0007669"/>
    <property type="project" value="InterPro"/>
</dbReference>
<dbReference type="PANTHER" id="PTHR11730">
    <property type="entry name" value="AMMONIUM TRANSPORTER"/>
    <property type="match status" value="1"/>
</dbReference>
<dbReference type="InterPro" id="IPR001905">
    <property type="entry name" value="Ammonium_transpt"/>
</dbReference>
<dbReference type="InterPro" id="IPR024041">
    <property type="entry name" value="NH4_transpt_AmtB-like_dom"/>
</dbReference>
<evidence type="ECO:0000313" key="11">
    <source>
        <dbReference type="EMBL" id="PJF35392.1"/>
    </source>
</evidence>
<keyword evidence="9" id="KW-0732">Signal</keyword>
<dbReference type="InterPro" id="IPR018047">
    <property type="entry name" value="Ammonium_transpt_CS"/>
</dbReference>
<evidence type="ECO:0000256" key="4">
    <source>
        <dbReference type="ARBA" id="ARBA00022692"/>
    </source>
</evidence>
<evidence type="ECO:0000313" key="12">
    <source>
        <dbReference type="Proteomes" id="UP000229681"/>
    </source>
</evidence>
<dbReference type="SUPFAM" id="SSF111352">
    <property type="entry name" value="Ammonium transporter"/>
    <property type="match status" value="1"/>
</dbReference>
<feature type="transmembrane region" description="Helical" evidence="8">
    <location>
        <begin position="387"/>
        <end position="407"/>
    </location>
</feature>
<dbReference type="PANTHER" id="PTHR11730:SF89">
    <property type="entry name" value="AMMONIUM TRANSPORTER SLL0108-RELATED"/>
    <property type="match status" value="1"/>
</dbReference>
<dbReference type="PRINTS" id="PR00342">
    <property type="entry name" value="RHESUSRHD"/>
</dbReference>
<keyword evidence="6 8" id="KW-0472">Membrane</keyword>
<gene>
    <name evidence="11" type="ORF">CUN49_10815</name>
</gene>
<feature type="transmembrane region" description="Helical" evidence="8">
    <location>
        <begin position="265"/>
        <end position="287"/>
    </location>
</feature>
<evidence type="ECO:0000256" key="2">
    <source>
        <dbReference type="ARBA" id="ARBA00005887"/>
    </source>
</evidence>
<proteinExistence type="inferred from homology"/>
<feature type="transmembrane region" description="Helical" evidence="8">
    <location>
        <begin position="235"/>
        <end position="253"/>
    </location>
</feature>
<dbReference type="InterPro" id="IPR029020">
    <property type="entry name" value="Ammonium/urea_transptr"/>
</dbReference>
<feature type="chain" id="PRO_5030053687" description="Ammonium transporter" evidence="9">
    <location>
        <begin position="36"/>
        <end position="500"/>
    </location>
</feature>
<feature type="transmembrane region" description="Helical" evidence="8">
    <location>
        <begin position="357"/>
        <end position="375"/>
    </location>
</feature>
<keyword evidence="5 8" id="KW-1133">Transmembrane helix</keyword>
<feature type="signal peptide" evidence="9">
    <location>
        <begin position="1"/>
        <end position="35"/>
    </location>
</feature>
<keyword evidence="7 8" id="KW-0924">Ammonia transport</keyword>
<keyword evidence="4 8" id="KW-0812">Transmembrane</keyword>
<dbReference type="NCBIfam" id="TIGR00836">
    <property type="entry name" value="amt"/>
    <property type="match status" value="1"/>
</dbReference>
<organism evidence="11 12">
    <name type="scientific">Candidatus Thermofonsia Clade 1 bacterium</name>
    <dbReference type="NCBI Taxonomy" id="2364210"/>
    <lineage>
        <taxon>Bacteria</taxon>
        <taxon>Bacillati</taxon>
        <taxon>Chloroflexota</taxon>
        <taxon>Candidatus Thermofontia</taxon>
        <taxon>Candidatus Thermofonsia Clade 1</taxon>
    </lineage>
</organism>
<keyword evidence="3 8" id="KW-0813">Transport</keyword>
<name>A0A2M8PCW6_9CHLR</name>
<dbReference type="GO" id="GO:0005886">
    <property type="term" value="C:plasma membrane"/>
    <property type="evidence" value="ECO:0007669"/>
    <property type="project" value="UniProtKB-SubCell"/>
</dbReference>
<dbReference type="PROSITE" id="PS01219">
    <property type="entry name" value="AMMONIUM_TRANSP"/>
    <property type="match status" value="1"/>
</dbReference>
<feature type="domain" description="Ammonium transporter AmtB-like" evidence="10">
    <location>
        <begin position="80"/>
        <end position="471"/>
    </location>
</feature>
<dbReference type="Gene3D" id="1.10.3430.10">
    <property type="entry name" value="Ammonium transporter AmtB like domains"/>
    <property type="match status" value="1"/>
</dbReference>